<feature type="transmembrane region" description="Helical" evidence="1">
    <location>
        <begin position="6"/>
        <end position="28"/>
    </location>
</feature>
<proteinExistence type="predicted"/>
<keyword evidence="3" id="KW-1185">Reference proteome</keyword>
<dbReference type="InterPro" id="IPR037185">
    <property type="entry name" value="EmrE-like"/>
</dbReference>
<dbReference type="OrthoDB" id="7874882at2"/>
<dbReference type="RefSeq" id="WP_085893049.1">
    <property type="nucleotide sequence ID" value="NZ_FWFL01000007.1"/>
</dbReference>
<dbReference type="AlphaFoldDB" id="A0A1Y5T0C2"/>
<evidence type="ECO:0000256" key="1">
    <source>
        <dbReference type="SAM" id="Phobius"/>
    </source>
</evidence>
<feature type="transmembrane region" description="Helical" evidence="1">
    <location>
        <begin position="69"/>
        <end position="87"/>
    </location>
</feature>
<dbReference type="Gene3D" id="1.10.3730.20">
    <property type="match status" value="1"/>
</dbReference>
<feature type="transmembrane region" description="Helical" evidence="1">
    <location>
        <begin position="40"/>
        <end position="57"/>
    </location>
</feature>
<organism evidence="2 3">
    <name type="scientific">Roseovarius litorisediminis</name>
    <dbReference type="NCBI Taxonomy" id="1312363"/>
    <lineage>
        <taxon>Bacteria</taxon>
        <taxon>Pseudomonadati</taxon>
        <taxon>Pseudomonadota</taxon>
        <taxon>Alphaproteobacteria</taxon>
        <taxon>Rhodobacterales</taxon>
        <taxon>Roseobacteraceae</taxon>
        <taxon>Roseovarius</taxon>
    </lineage>
</organism>
<accession>A0A1Y5T0C2</accession>
<dbReference type="SUPFAM" id="SSF103481">
    <property type="entry name" value="Multidrug resistance efflux transporter EmrE"/>
    <property type="match status" value="1"/>
</dbReference>
<name>A0A1Y5T0C2_9RHOB</name>
<keyword evidence="1" id="KW-0472">Membrane</keyword>
<dbReference type="Proteomes" id="UP000193827">
    <property type="component" value="Unassembled WGS sequence"/>
</dbReference>
<protein>
    <submittedName>
        <fullName evidence="2">4-amino-4-deoxy-L-arabinose-phosphoundecaprenol flippase subunit ArnF</fullName>
    </submittedName>
</protein>
<keyword evidence="1" id="KW-1133">Transmembrane helix</keyword>
<keyword evidence="1" id="KW-0812">Transmembrane</keyword>
<evidence type="ECO:0000313" key="3">
    <source>
        <dbReference type="Proteomes" id="UP000193827"/>
    </source>
</evidence>
<evidence type="ECO:0000313" key="2">
    <source>
        <dbReference type="EMBL" id="SLN52967.1"/>
    </source>
</evidence>
<dbReference type="EMBL" id="FWFL01000007">
    <property type="protein sequence ID" value="SLN52967.1"/>
    <property type="molecule type" value="Genomic_DNA"/>
</dbReference>
<sequence>MNAFILGFGYSLITAVIVILGDTILKIAADGGMPLTSRHVLAGCALYGISAIMWYFAMCNITLAQGGMAYSMLSLIALCVISTVCFNEPLGNREVMGISCALLSMVLMVGEA</sequence>
<reference evidence="2 3" key="1">
    <citation type="submission" date="2017-03" db="EMBL/GenBank/DDBJ databases">
        <authorList>
            <person name="Afonso C.L."/>
            <person name="Miller P.J."/>
            <person name="Scott M.A."/>
            <person name="Spackman E."/>
            <person name="Goraichik I."/>
            <person name="Dimitrov K.M."/>
            <person name="Suarez D.L."/>
            <person name="Swayne D.E."/>
        </authorList>
    </citation>
    <scope>NUCLEOTIDE SEQUENCE [LARGE SCALE GENOMIC DNA]</scope>
    <source>
        <strain evidence="2 3">CECT 8287</strain>
    </source>
</reference>
<gene>
    <name evidence="2" type="primary">arnF</name>
    <name evidence="2" type="ORF">PEL8287_02825</name>
</gene>